<dbReference type="PROSITE" id="PS00478">
    <property type="entry name" value="LIM_DOMAIN_1"/>
    <property type="match status" value="2"/>
</dbReference>
<proteinExistence type="predicted"/>
<evidence type="ECO:0000256" key="10">
    <source>
        <dbReference type="PROSITE-ProRule" id="PRU00125"/>
    </source>
</evidence>
<feature type="domain" description="LIM zinc-binding" evidence="12">
    <location>
        <begin position="62"/>
        <end position="124"/>
    </location>
</feature>
<dbReference type="OrthoDB" id="9990008at2759"/>
<evidence type="ECO:0000259" key="12">
    <source>
        <dbReference type="PROSITE" id="PS50023"/>
    </source>
</evidence>
<dbReference type="OMA" id="YERPYLC"/>
<dbReference type="HOGENOM" id="CLU_027802_4_0_1"/>
<dbReference type="SMART" id="SM00132">
    <property type="entry name" value="LIM"/>
    <property type="match status" value="2"/>
</dbReference>
<comment type="subcellular location">
    <subcellularLocation>
        <location evidence="1 9 11">Nucleus</location>
    </subcellularLocation>
</comment>
<keyword evidence="7 9" id="KW-0371">Homeobox</keyword>
<evidence type="ECO:0000256" key="5">
    <source>
        <dbReference type="ARBA" id="ARBA00023038"/>
    </source>
</evidence>
<evidence type="ECO:0000256" key="1">
    <source>
        <dbReference type="ARBA" id="ARBA00004123"/>
    </source>
</evidence>
<dbReference type="PROSITE" id="PS50071">
    <property type="entry name" value="HOMEOBOX_2"/>
    <property type="match status" value="1"/>
</dbReference>
<dbReference type="InterPro" id="IPR009057">
    <property type="entry name" value="Homeodomain-like_sf"/>
</dbReference>
<evidence type="ECO:0000256" key="11">
    <source>
        <dbReference type="RuleBase" id="RU000682"/>
    </source>
</evidence>
<dbReference type="Pfam" id="PF00046">
    <property type="entry name" value="Homeodomain"/>
    <property type="match status" value="1"/>
</dbReference>
<keyword evidence="3" id="KW-0677">Repeat</keyword>
<dbReference type="PROSITE" id="PS50023">
    <property type="entry name" value="LIM_DOMAIN_2"/>
    <property type="match status" value="2"/>
</dbReference>
<reference evidence="14" key="3">
    <citation type="submission" date="2015-06" db="UniProtKB">
        <authorList>
            <consortium name="EnsemblMetazoa"/>
        </authorList>
    </citation>
    <scope>IDENTIFICATION</scope>
</reference>
<keyword evidence="5 10" id="KW-0440">LIM domain</keyword>
<dbReference type="SMART" id="SM00389">
    <property type="entry name" value="HOX"/>
    <property type="match status" value="1"/>
</dbReference>
<keyword evidence="15" id="KW-1185">Reference proteome</keyword>
<feature type="domain" description="Homeobox" evidence="13">
    <location>
        <begin position="203"/>
        <end position="263"/>
    </location>
</feature>
<evidence type="ECO:0000259" key="13">
    <source>
        <dbReference type="PROSITE" id="PS50071"/>
    </source>
</evidence>
<evidence type="ECO:0000256" key="8">
    <source>
        <dbReference type="ARBA" id="ARBA00023242"/>
    </source>
</evidence>
<dbReference type="PROSITE" id="PS00027">
    <property type="entry name" value="HOMEOBOX_1"/>
    <property type="match status" value="1"/>
</dbReference>
<dbReference type="Gene3D" id="2.10.110.10">
    <property type="entry name" value="Cysteine Rich Protein"/>
    <property type="match status" value="2"/>
</dbReference>
<keyword evidence="4 10" id="KW-0862">Zinc</keyword>
<feature type="DNA-binding region" description="Homeobox" evidence="9">
    <location>
        <begin position="205"/>
        <end position="264"/>
    </location>
</feature>
<dbReference type="InterPro" id="IPR001356">
    <property type="entry name" value="HD"/>
</dbReference>
<evidence type="ECO:0000256" key="2">
    <source>
        <dbReference type="ARBA" id="ARBA00022723"/>
    </source>
</evidence>
<dbReference type="InterPro" id="IPR017970">
    <property type="entry name" value="Homeobox_CS"/>
</dbReference>
<keyword evidence="6 9" id="KW-0238">DNA-binding</keyword>
<dbReference type="CDD" id="cd00086">
    <property type="entry name" value="homeodomain"/>
    <property type="match status" value="1"/>
</dbReference>
<dbReference type="Gene3D" id="1.10.10.60">
    <property type="entry name" value="Homeodomain-like"/>
    <property type="match status" value="1"/>
</dbReference>
<organism evidence="14 15">
    <name type="scientific">Capitella teleta</name>
    <name type="common">Polychaete worm</name>
    <dbReference type="NCBI Taxonomy" id="283909"/>
    <lineage>
        <taxon>Eukaryota</taxon>
        <taxon>Metazoa</taxon>
        <taxon>Spiralia</taxon>
        <taxon>Lophotrochozoa</taxon>
        <taxon>Annelida</taxon>
        <taxon>Polychaeta</taxon>
        <taxon>Sedentaria</taxon>
        <taxon>Scolecida</taxon>
        <taxon>Capitellidae</taxon>
        <taxon>Capitella</taxon>
    </lineage>
</organism>
<dbReference type="SUPFAM" id="SSF57716">
    <property type="entry name" value="Glucocorticoid receptor-like (DNA-binding domain)"/>
    <property type="match status" value="2"/>
</dbReference>
<dbReference type="Proteomes" id="UP000014760">
    <property type="component" value="Unassembled WGS sequence"/>
</dbReference>
<evidence type="ECO:0000313" key="15">
    <source>
        <dbReference type="Proteomes" id="UP000014760"/>
    </source>
</evidence>
<reference evidence="15" key="1">
    <citation type="submission" date="2012-12" db="EMBL/GenBank/DDBJ databases">
        <authorList>
            <person name="Hellsten U."/>
            <person name="Grimwood J."/>
            <person name="Chapman J.A."/>
            <person name="Shapiro H."/>
            <person name="Aerts A."/>
            <person name="Otillar R.P."/>
            <person name="Terry A.Y."/>
            <person name="Boore J.L."/>
            <person name="Simakov O."/>
            <person name="Marletaz F."/>
            <person name="Cho S.-J."/>
            <person name="Edsinger-Gonzales E."/>
            <person name="Havlak P."/>
            <person name="Kuo D.-H."/>
            <person name="Larsson T."/>
            <person name="Lv J."/>
            <person name="Arendt D."/>
            <person name="Savage R."/>
            <person name="Osoegawa K."/>
            <person name="de Jong P."/>
            <person name="Lindberg D.R."/>
            <person name="Seaver E.C."/>
            <person name="Weisblat D.A."/>
            <person name="Putnam N.H."/>
            <person name="Grigoriev I.V."/>
            <person name="Rokhsar D.S."/>
        </authorList>
    </citation>
    <scope>NUCLEOTIDE SEQUENCE</scope>
    <source>
        <strain evidence="15">I ESC-2004</strain>
    </source>
</reference>
<dbReference type="InterPro" id="IPR001781">
    <property type="entry name" value="Znf_LIM"/>
</dbReference>
<keyword evidence="8 9" id="KW-0539">Nucleus</keyword>
<dbReference type="PANTHER" id="PTHR24208:SF168">
    <property type="entry name" value="PROTEIN APTEROUS"/>
    <property type="match status" value="1"/>
</dbReference>
<evidence type="ECO:0000313" key="14">
    <source>
        <dbReference type="EnsemblMetazoa" id="CapteP43751"/>
    </source>
</evidence>
<evidence type="ECO:0000256" key="4">
    <source>
        <dbReference type="ARBA" id="ARBA00022833"/>
    </source>
</evidence>
<dbReference type="PANTHER" id="PTHR24208">
    <property type="entry name" value="LIM/HOMEOBOX PROTEIN LHX"/>
    <property type="match status" value="1"/>
</dbReference>
<name>X2B496_CAPTE</name>
<reference evidence="15" key="2">
    <citation type="journal article" date="2013" name="Nature">
        <title>Insights into bilaterian evolution from three spiralian genomes.</title>
        <authorList>
            <person name="Simakov O."/>
            <person name="Marletaz F."/>
            <person name="Cho S.J."/>
            <person name="Edsinger-Gonzales E."/>
            <person name="Havlak P."/>
            <person name="Hellsten U."/>
            <person name="Kuo D.H."/>
            <person name="Larsson T."/>
            <person name="Lv J."/>
            <person name="Arendt D."/>
            <person name="Savage R."/>
            <person name="Osoegawa K."/>
            <person name="de Jong P."/>
            <person name="Grimwood J."/>
            <person name="Chapman J.A."/>
            <person name="Shapiro H."/>
            <person name="Aerts A."/>
            <person name="Otillar R.P."/>
            <person name="Terry A.Y."/>
            <person name="Boore J.L."/>
            <person name="Grigoriev I.V."/>
            <person name="Lindberg D.R."/>
            <person name="Seaver E.C."/>
            <person name="Weisblat D.A."/>
            <person name="Putnam N.H."/>
            <person name="Rokhsar D.S."/>
        </authorList>
    </citation>
    <scope>NUCLEOTIDE SEQUENCE</scope>
    <source>
        <strain evidence="15">I ESC-2004</strain>
    </source>
</reference>
<dbReference type="InterPro" id="IPR050453">
    <property type="entry name" value="LIM_Homeobox_TF"/>
</dbReference>
<evidence type="ECO:0000256" key="9">
    <source>
        <dbReference type="PROSITE-ProRule" id="PRU00108"/>
    </source>
</evidence>
<dbReference type="Pfam" id="PF00412">
    <property type="entry name" value="LIM"/>
    <property type="match status" value="2"/>
</dbReference>
<keyword evidence="2 10" id="KW-0479">Metal-binding</keyword>
<protein>
    <submittedName>
        <fullName evidence="14">Uncharacterized protein</fullName>
    </submittedName>
</protein>
<dbReference type="EMBL" id="AMQN01011088">
    <property type="status" value="NOT_ANNOTATED_CDS"/>
    <property type="molecule type" value="Genomic_DNA"/>
</dbReference>
<feature type="domain" description="LIM zinc-binding" evidence="12">
    <location>
        <begin position="1"/>
        <end position="61"/>
    </location>
</feature>
<evidence type="ECO:0000256" key="3">
    <source>
        <dbReference type="ARBA" id="ARBA00022737"/>
    </source>
</evidence>
<sequence length="271" mass="30926">MCAGCGEKITDRYYLQAVERAWHANCLRCAQCKLPLDSEVTCYARDGSIFCKEDYYRLFAIKRCSGCHLAISANELVMKARDSVYHMNCFTCASCHKLLITGEHFGMKENLIYCRMHYEMVVQGEFYPSPGHGGLDSVSFPALHGPGAMPHVFNGVHAPSAPKGRPRKRKRQAEDELEMCGRSLHGFNENDLPGLGNDMSMQARQKRMRTSFKHHQLRIMKSYFQLNHNPDAKDLKQLAQKTGLSKRVLQVWFQNARAKHRRNLLKQDADG</sequence>
<evidence type="ECO:0000256" key="7">
    <source>
        <dbReference type="ARBA" id="ARBA00023155"/>
    </source>
</evidence>
<evidence type="ECO:0000256" key="6">
    <source>
        <dbReference type="ARBA" id="ARBA00023125"/>
    </source>
</evidence>
<dbReference type="STRING" id="283909.R7U050"/>
<accession>X2B496</accession>
<dbReference type="EnsemblMetazoa" id="CapteT43751">
    <property type="protein sequence ID" value="CapteP43751"/>
    <property type="gene ID" value="CapteG43751"/>
</dbReference>
<dbReference type="CDD" id="cd09369">
    <property type="entry name" value="LIM1_Lhx2_Lhx9"/>
    <property type="match status" value="1"/>
</dbReference>
<dbReference type="SUPFAM" id="SSF46689">
    <property type="entry name" value="Homeodomain-like"/>
    <property type="match status" value="1"/>
</dbReference>